<dbReference type="Proteomes" id="UP000789524">
    <property type="component" value="Unassembled WGS sequence"/>
</dbReference>
<organism evidence="1 2">
    <name type="scientific">Danaus chrysippus</name>
    <name type="common">African queen</name>
    <dbReference type="NCBI Taxonomy" id="151541"/>
    <lineage>
        <taxon>Eukaryota</taxon>
        <taxon>Metazoa</taxon>
        <taxon>Ecdysozoa</taxon>
        <taxon>Arthropoda</taxon>
        <taxon>Hexapoda</taxon>
        <taxon>Insecta</taxon>
        <taxon>Pterygota</taxon>
        <taxon>Neoptera</taxon>
        <taxon>Endopterygota</taxon>
        <taxon>Lepidoptera</taxon>
        <taxon>Glossata</taxon>
        <taxon>Ditrysia</taxon>
        <taxon>Papilionoidea</taxon>
        <taxon>Nymphalidae</taxon>
        <taxon>Danainae</taxon>
        <taxon>Danaini</taxon>
        <taxon>Danaina</taxon>
        <taxon>Danaus</taxon>
        <taxon>Anosia</taxon>
    </lineage>
</organism>
<comment type="caution">
    <text evidence="1">The sequence shown here is derived from an EMBL/GenBank/DDBJ whole genome shotgun (WGS) entry which is preliminary data.</text>
</comment>
<accession>A0A8J2QDX6</accession>
<proteinExistence type="predicted"/>
<name>A0A8J2QDX6_9NEOP</name>
<protein>
    <submittedName>
        <fullName evidence="1">(African queen) hypothetical protein</fullName>
    </submittedName>
</protein>
<dbReference type="AlphaFoldDB" id="A0A8J2QDX6"/>
<evidence type="ECO:0000313" key="1">
    <source>
        <dbReference type="EMBL" id="CAG9559348.1"/>
    </source>
</evidence>
<evidence type="ECO:0000313" key="2">
    <source>
        <dbReference type="Proteomes" id="UP000789524"/>
    </source>
</evidence>
<sequence>MLHKPSGCSHRKNVFMISVVRHKLACQKTPQITFKSVLSPSATNGCLIQSNVSLARVMLECKFARRRRCCDVIGVTSHAVALTSLRARRGSDS</sequence>
<keyword evidence="2" id="KW-1185">Reference proteome</keyword>
<dbReference type="EMBL" id="CAKASE010000043">
    <property type="protein sequence ID" value="CAG9559348.1"/>
    <property type="molecule type" value="Genomic_DNA"/>
</dbReference>
<reference evidence="1" key="1">
    <citation type="submission" date="2021-09" db="EMBL/GenBank/DDBJ databases">
        <authorList>
            <person name="Martin H S."/>
        </authorList>
    </citation>
    <scope>NUCLEOTIDE SEQUENCE</scope>
</reference>
<gene>
    <name evidence="1" type="ORF">DCHRY22_LOCUS1227</name>
</gene>